<feature type="chain" id="PRO_5041765806" description="Carbonic anhydrase" evidence="9">
    <location>
        <begin position="20"/>
        <end position="401"/>
    </location>
</feature>
<evidence type="ECO:0000256" key="8">
    <source>
        <dbReference type="ARBA" id="ARBA00048348"/>
    </source>
</evidence>
<comment type="catalytic activity">
    <reaction evidence="8 9">
        <text>hydrogencarbonate + H(+) = CO2 + H2O</text>
        <dbReference type="Rhea" id="RHEA:10748"/>
        <dbReference type="ChEBI" id="CHEBI:15377"/>
        <dbReference type="ChEBI" id="CHEBI:15378"/>
        <dbReference type="ChEBI" id="CHEBI:16526"/>
        <dbReference type="ChEBI" id="CHEBI:17544"/>
        <dbReference type="EC" id="4.2.1.1"/>
    </reaction>
</comment>
<dbReference type="PROSITE" id="PS51144">
    <property type="entry name" value="ALPHA_CA_2"/>
    <property type="match status" value="1"/>
</dbReference>
<keyword evidence="6" id="KW-0325">Glycoprotein</keyword>
<dbReference type="InterPro" id="IPR018338">
    <property type="entry name" value="Carbonic_anhydrase_a-class_CS"/>
</dbReference>
<dbReference type="InterPro" id="IPR023561">
    <property type="entry name" value="Carbonic_anhydrase_a-class"/>
</dbReference>
<reference evidence="11 12" key="1">
    <citation type="submission" date="2022-05" db="EMBL/GenBank/DDBJ databases">
        <title>A multi-omics perspective on studying reproductive biology in Daphnia sinensis.</title>
        <authorList>
            <person name="Jia J."/>
        </authorList>
    </citation>
    <scope>NUCLEOTIDE SEQUENCE [LARGE SCALE GENOMIC DNA]</scope>
    <source>
        <strain evidence="11 12">WSL</strain>
    </source>
</reference>
<dbReference type="AlphaFoldDB" id="A0AAD5Q0N0"/>
<feature type="signal peptide" evidence="9">
    <location>
        <begin position="1"/>
        <end position="19"/>
    </location>
</feature>
<dbReference type="InterPro" id="IPR001148">
    <property type="entry name" value="CA_dom"/>
</dbReference>
<evidence type="ECO:0000259" key="10">
    <source>
        <dbReference type="PROSITE" id="PS51144"/>
    </source>
</evidence>
<dbReference type="PROSITE" id="PS00162">
    <property type="entry name" value="ALPHA_CA_1"/>
    <property type="match status" value="1"/>
</dbReference>
<comment type="function">
    <text evidence="1 9">Reversible hydration of carbon dioxide.</text>
</comment>
<keyword evidence="5 9" id="KW-0862">Zinc</keyword>
<sequence length="401" mass="44753">MKGLMWHVVFSVILVNGKGICVTVIDQMLPTAPYMTLAKNILGRLCNILMMTSLKKSSLPEVILVSSIMFNILVSMDAFPVDGQETTGSAGDASHFSHSSSVFEHWIYEKSMSKPNSWSKWYANPNSWADLSGSSCGGNQQSPIDIQPISSVTKAFPKLTFHNYGSIDKMILMNNGHTTVYILPAKLPENRVPYITGGGLNGSYAFIQFHLHWGGDSTKGSEHLIKSKSYPAELHLVHYNTKYGSFADATMHSDGLAVLGIFLKVGPSDNEFFQPLVEQLSEVVTDHDETTLTNLVSFKDLLPKQTASFYRYNGSLTTPNCQQIVIWTVFDTPVEISERQLEKYRRLQNAEGEHLVNNFRPSQRENDRVVFYRSATRCEISQLLPIKSFSFAAQLMALIGC</sequence>
<evidence type="ECO:0000256" key="9">
    <source>
        <dbReference type="RuleBase" id="RU367011"/>
    </source>
</evidence>
<dbReference type="SMART" id="SM01057">
    <property type="entry name" value="Carb_anhydrase"/>
    <property type="match status" value="1"/>
</dbReference>
<comment type="similarity">
    <text evidence="2 9">Belongs to the alpha-carbonic anhydrase family.</text>
</comment>
<evidence type="ECO:0000313" key="11">
    <source>
        <dbReference type="EMBL" id="KAI9563219.1"/>
    </source>
</evidence>
<dbReference type="EMBL" id="WJBH02000002">
    <property type="protein sequence ID" value="KAI9563219.1"/>
    <property type="molecule type" value="Genomic_DNA"/>
</dbReference>
<keyword evidence="9" id="KW-0732">Signal</keyword>
<dbReference type="FunFam" id="3.10.200.10:FF:000003">
    <property type="entry name" value="Carbonic anhydrase 12"/>
    <property type="match status" value="1"/>
</dbReference>
<keyword evidence="7 9" id="KW-0456">Lyase</keyword>
<comment type="cofactor">
    <cofactor evidence="9">
        <name>Zn(2+)</name>
        <dbReference type="ChEBI" id="CHEBI:29105"/>
    </cofactor>
</comment>
<name>A0AAD5Q0N0_9CRUS</name>
<dbReference type="InterPro" id="IPR036398">
    <property type="entry name" value="CA_dom_sf"/>
</dbReference>
<keyword evidence="12" id="KW-1185">Reference proteome</keyword>
<dbReference type="GO" id="GO:0008270">
    <property type="term" value="F:zinc ion binding"/>
    <property type="evidence" value="ECO:0007669"/>
    <property type="project" value="UniProtKB-UniRule"/>
</dbReference>
<dbReference type="GO" id="GO:0005886">
    <property type="term" value="C:plasma membrane"/>
    <property type="evidence" value="ECO:0007669"/>
    <property type="project" value="TreeGrafter"/>
</dbReference>
<dbReference type="CDD" id="cd00326">
    <property type="entry name" value="alpha_CA"/>
    <property type="match status" value="1"/>
</dbReference>
<protein>
    <recommendedName>
        <fullName evidence="3 9">Carbonic anhydrase</fullName>
        <ecNumber evidence="3 9">4.2.1.1</ecNumber>
    </recommendedName>
</protein>
<proteinExistence type="inferred from homology"/>
<dbReference type="Pfam" id="PF00194">
    <property type="entry name" value="Carb_anhydrase"/>
    <property type="match status" value="1"/>
</dbReference>
<evidence type="ECO:0000256" key="4">
    <source>
        <dbReference type="ARBA" id="ARBA00022723"/>
    </source>
</evidence>
<dbReference type="Proteomes" id="UP000820818">
    <property type="component" value="Linkage Group LG2"/>
</dbReference>
<dbReference type="GO" id="GO:0004089">
    <property type="term" value="F:carbonate dehydratase activity"/>
    <property type="evidence" value="ECO:0007669"/>
    <property type="project" value="UniProtKB-UniRule"/>
</dbReference>
<dbReference type="SUPFAM" id="SSF51069">
    <property type="entry name" value="Carbonic anhydrase"/>
    <property type="match status" value="1"/>
</dbReference>
<evidence type="ECO:0000256" key="6">
    <source>
        <dbReference type="ARBA" id="ARBA00023180"/>
    </source>
</evidence>
<feature type="domain" description="Alpha-carbonic anhydrase" evidence="10">
    <location>
        <begin position="104"/>
        <end position="374"/>
    </location>
</feature>
<dbReference type="EC" id="4.2.1.1" evidence="3 9"/>
<evidence type="ECO:0000256" key="2">
    <source>
        <dbReference type="ARBA" id="ARBA00010718"/>
    </source>
</evidence>
<dbReference type="PANTHER" id="PTHR18952:SF265">
    <property type="entry name" value="CARBONIC ANHYDRASE"/>
    <property type="match status" value="1"/>
</dbReference>
<organism evidence="11 12">
    <name type="scientific">Daphnia sinensis</name>
    <dbReference type="NCBI Taxonomy" id="1820382"/>
    <lineage>
        <taxon>Eukaryota</taxon>
        <taxon>Metazoa</taxon>
        <taxon>Ecdysozoa</taxon>
        <taxon>Arthropoda</taxon>
        <taxon>Crustacea</taxon>
        <taxon>Branchiopoda</taxon>
        <taxon>Diplostraca</taxon>
        <taxon>Cladocera</taxon>
        <taxon>Anomopoda</taxon>
        <taxon>Daphniidae</taxon>
        <taxon>Daphnia</taxon>
        <taxon>Daphnia similis group</taxon>
    </lineage>
</organism>
<evidence type="ECO:0000256" key="7">
    <source>
        <dbReference type="ARBA" id="ARBA00023239"/>
    </source>
</evidence>
<accession>A0AAD5Q0N0</accession>
<evidence type="ECO:0000256" key="3">
    <source>
        <dbReference type="ARBA" id="ARBA00012925"/>
    </source>
</evidence>
<evidence type="ECO:0000256" key="5">
    <source>
        <dbReference type="ARBA" id="ARBA00022833"/>
    </source>
</evidence>
<dbReference type="Gene3D" id="3.10.200.10">
    <property type="entry name" value="Alpha carbonic anhydrase"/>
    <property type="match status" value="1"/>
</dbReference>
<evidence type="ECO:0000256" key="1">
    <source>
        <dbReference type="ARBA" id="ARBA00002904"/>
    </source>
</evidence>
<keyword evidence="4 9" id="KW-0479">Metal-binding</keyword>
<comment type="caution">
    <text evidence="11">The sequence shown here is derived from an EMBL/GenBank/DDBJ whole genome shotgun (WGS) entry which is preliminary data.</text>
</comment>
<evidence type="ECO:0000313" key="12">
    <source>
        <dbReference type="Proteomes" id="UP000820818"/>
    </source>
</evidence>
<dbReference type="PANTHER" id="PTHR18952">
    <property type="entry name" value="CARBONIC ANHYDRASE"/>
    <property type="match status" value="1"/>
</dbReference>
<gene>
    <name evidence="11" type="ORF">GHT06_010677</name>
</gene>